<keyword evidence="3" id="KW-0560">Oxidoreductase</keyword>
<dbReference type="Pfam" id="PF22725">
    <property type="entry name" value="GFO_IDH_MocA_C3"/>
    <property type="match status" value="1"/>
</dbReference>
<dbReference type="SUPFAM" id="SSF51735">
    <property type="entry name" value="NAD(P)-binding Rossmann-fold domains"/>
    <property type="match status" value="1"/>
</dbReference>
<dbReference type="InterPro" id="IPR000683">
    <property type="entry name" value="Gfo/Idh/MocA-like_OxRdtase_N"/>
</dbReference>
<dbReference type="AlphaFoldDB" id="A0A4P6WTP6"/>
<protein>
    <submittedName>
        <fullName evidence="3">Glucose--fructose oxidoreductase</fullName>
        <ecNumber evidence="3">1.1.99.28</ecNumber>
    </submittedName>
</protein>
<dbReference type="Gene3D" id="3.40.50.720">
    <property type="entry name" value="NAD(P)-binding Rossmann-like Domain"/>
    <property type="match status" value="1"/>
</dbReference>
<dbReference type="RefSeq" id="WP_243721687.1">
    <property type="nucleotide sequence ID" value="NZ_CP037867.1"/>
</dbReference>
<dbReference type="InterPro" id="IPR036291">
    <property type="entry name" value="NAD(P)-bd_dom_sf"/>
</dbReference>
<dbReference type="GO" id="GO:0047061">
    <property type="term" value="F:glucose-fructose oxidoreductase activity"/>
    <property type="evidence" value="ECO:0007669"/>
    <property type="project" value="UniProtKB-EC"/>
</dbReference>
<dbReference type="Pfam" id="PF01408">
    <property type="entry name" value="GFO_IDH_MocA"/>
    <property type="match status" value="1"/>
</dbReference>
<dbReference type="Gene3D" id="3.30.360.10">
    <property type="entry name" value="Dihydrodipicolinate Reductase, domain 2"/>
    <property type="match status" value="1"/>
</dbReference>
<evidence type="ECO:0000259" key="1">
    <source>
        <dbReference type="Pfam" id="PF01408"/>
    </source>
</evidence>
<reference evidence="3 4" key="1">
    <citation type="submission" date="2019-03" db="EMBL/GenBank/DDBJ databases">
        <authorList>
            <person name="Sebastian G."/>
            <person name="Baumann P."/>
            <person name="Ruckert C."/>
            <person name="Kalinowski J."/>
            <person name="Nebel B."/>
            <person name="Takors R."/>
            <person name="Blombach B."/>
        </authorList>
    </citation>
    <scope>NUCLEOTIDE SEQUENCE [LARGE SCALE GENOMIC DNA]</scope>
    <source>
        <strain evidence="3 4">DSM 1084</strain>
    </source>
</reference>
<dbReference type="EMBL" id="CP037867">
    <property type="protein sequence ID" value="QBM27192.1"/>
    <property type="molecule type" value="Genomic_DNA"/>
</dbReference>
<feature type="domain" description="Gfo/Idh/MocA-like oxidoreductase N-terminal" evidence="1">
    <location>
        <begin position="14"/>
        <end position="141"/>
    </location>
</feature>
<dbReference type="InterPro" id="IPR055170">
    <property type="entry name" value="GFO_IDH_MocA-like_dom"/>
</dbReference>
<dbReference type="Proteomes" id="UP000293912">
    <property type="component" value="Chromosome"/>
</dbReference>
<dbReference type="SUPFAM" id="SSF55347">
    <property type="entry name" value="Glyceraldehyde-3-phosphate dehydrogenase-like, C-terminal domain"/>
    <property type="match status" value="1"/>
</dbReference>
<dbReference type="PANTHER" id="PTHR43708">
    <property type="entry name" value="CONSERVED EXPRESSED OXIDOREDUCTASE (EUROFUNG)"/>
    <property type="match status" value="1"/>
</dbReference>
<organism evidence="3 4">
    <name type="scientific">Hydrogenophaga pseudoflava</name>
    <name type="common">Pseudomonas carboxydoflava</name>
    <dbReference type="NCBI Taxonomy" id="47421"/>
    <lineage>
        <taxon>Bacteria</taxon>
        <taxon>Pseudomonadati</taxon>
        <taxon>Pseudomonadota</taxon>
        <taxon>Betaproteobacteria</taxon>
        <taxon>Burkholderiales</taxon>
        <taxon>Comamonadaceae</taxon>
        <taxon>Hydrogenophaga</taxon>
    </lineage>
</organism>
<evidence type="ECO:0000313" key="4">
    <source>
        <dbReference type="Proteomes" id="UP000293912"/>
    </source>
</evidence>
<dbReference type="InterPro" id="IPR051317">
    <property type="entry name" value="Gfo/Idh/MocA_oxidoreduct"/>
</dbReference>
<feature type="domain" description="GFO/IDH/MocA-like oxidoreductase" evidence="2">
    <location>
        <begin position="152"/>
        <end position="283"/>
    </location>
</feature>
<dbReference type="EC" id="1.1.99.28" evidence="3"/>
<keyword evidence="4" id="KW-1185">Reference proteome</keyword>
<name>A0A4P6WTP6_HYDPS</name>
<sequence length="383" mass="41793">MNHHDTGDRSRRRIRLGMVGGGEGSFIGAAHRIAARLDDQFELVAGALSSTAERAHASATALHIPRERSYADYAEMARAEAQRPDGIDAVAIVTPNHLHVPVALAFAEQGIHIICDKPLATSLAQARTLAETVRARGLLFLLTHTYAGYPMVRQARDLVAAGELGELRIVQVEYAQDWLGEPAEQQGNKQAEWRADPLRAGPAGALGDIGTHAYHLARYVSGLRVQELSAELSRFVPGRVLDDHVQAMLRFDGGARGMLWASQVASGASNALRLRVYGTRASLHFDQEQPEQLWLAPRGEPARLLRRGLPPQTQTQPGDQRVPAGHPEGYLEAFAQLYRGFAQAWRGHGSADFPGLADGLEGMAFIEAVLRSHQQNAGWVRME</sequence>
<proteinExistence type="predicted"/>
<dbReference type="GO" id="GO:0000166">
    <property type="term" value="F:nucleotide binding"/>
    <property type="evidence" value="ECO:0007669"/>
    <property type="project" value="InterPro"/>
</dbReference>
<gene>
    <name evidence="3" type="primary">gfo</name>
    <name evidence="3" type="ORF">HPF_05820</name>
</gene>
<evidence type="ECO:0000259" key="2">
    <source>
        <dbReference type="Pfam" id="PF22725"/>
    </source>
</evidence>
<dbReference type="PANTHER" id="PTHR43708:SF3">
    <property type="entry name" value="OXIDOREDUCTASE"/>
    <property type="match status" value="1"/>
</dbReference>
<dbReference type="KEGG" id="hpse:HPF_05820"/>
<accession>A0A4P6WTP6</accession>
<evidence type="ECO:0000313" key="3">
    <source>
        <dbReference type="EMBL" id="QBM27192.1"/>
    </source>
</evidence>